<dbReference type="InterPro" id="IPR014044">
    <property type="entry name" value="CAP_dom"/>
</dbReference>
<dbReference type="InterPro" id="IPR035940">
    <property type="entry name" value="CAP_sf"/>
</dbReference>
<dbReference type="EMBL" id="JARK01001487">
    <property type="protein sequence ID" value="EYB96384.1"/>
    <property type="molecule type" value="Genomic_DNA"/>
</dbReference>
<proteinExistence type="predicted"/>
<sequence>MGKVYDKLKNFLPGAKNMNKLNWDCNLEEIAYQAMGGKCATLDLLTFPYVPLQVQLDTNKCRNVTSQMKLNLFGWWTEVEHYDMKNKTKYDDERIRDFAQMAYGAATGFGCTYDACKPKTKFVCLFSTKCVYLSALHVQMTILICSFCNYFLSIYINMDIYDPTWTESEICNACAANCTDRLCPQTPYTPVTINATCKDDKLTQDSNNAALWMHNYYRKLLASGWAKDPKSKSGYAPPGKQMKALEYDCSNATGTSVAEQTYKAIENCQQTGTPNATPGYSMNFLRINDHKISEQDALKQAIKTWWGELEKKGLGSDTTFHDNSGITSFANMANDQVDKVACAVRNCQRTGQTLVMCQYNSPIQEGDKIYETGKICSGCKKLNKKCSNPQGLCVTP</sequence>
<keyword evidence="3" id="KW-1185">Reference proteome</keyword>
<dbReference type="Pfam" id="PF00188">
    <property type="entry name" value="CAP"/>
    <property type="match status" value="2"/>
</dbReference>
<accession>A0A016T1C7</accession>
<comment type="caution">
    <text evidence="2">The sequence shown here is derived from an EMBL/GenBank/DDBJ whole genome shotgun (WGS) entry which is preliminary data.</text>
</comment>
<organism evidence="2 3">
    <name type="scientific">Ancylostoma ceylanicum</name>
    <dbReference type="NCBI Taxonomy" id="53326"/>
    <lineage>
        <taxon>Eukaryota</taxon>
        <taxon>Metazoa</taxon>
        <taxon>Ecdysozoa</taxon>
        <taxon>Nematoda</taxon>
        <taxon>Chromadorea</taxon>
        <taxon>Rhabditida</taxon>
        <taxon>Rhabditina</taxon>
        <taxon>Rhabditomorpha</taxon>
        <taxon>Strongyloidea</taxon>
        <taxon>Ancylostomatidae</taxon>
        <taxon>Ancylostomatinae</taxon>
        <taxon>Ancylostoma</taxon>
    </lineage>
</organism>
<evidence type="ECO:0000313" key="3">
    <source>
        <dbReference type="Proteomes" id="UP000024635"/>
    </source>
</evidence>
<dbReference type="Proteomes" id="UP000024635">
    <property type="component" value="Unassembled WGS sequence"/>
</dbReference>
<dbReference type="AlphaFoldDB" id="A0A016T1C7"/>
<dbReference type="SMART" id="SM00198">
    <property type="entry name" value="SCP"/>
    <property type="match status" value="1"/>
</dbReference>
<name>A0A016T1C7_9BILA</name>
<protein>
    <recommendedName>
        <fullName evidence="1">SCP domain-containing protein</fullName>
    </recommendedName>
</protein>
<reference evidence="3" key="1">
    <citation type="journal article" date="2015" name="Nat. Genet.">
        <title>The genome and transcriptome of the zoonotic hookworm Ancylostoma ceylanicum identify infection-specific gene families.</title>
        <authorList>
            <person name="Schwarz E.M."/>
            <person name="Hu Y."/>
            <person name="Antoshechkin I."/>
            <person name="Miller M.M."/>
            <person name="Sternberg P.W."/>
            <person name="Aroian R.V."/>
        </authorList>
    </citation>
    <scope>NUCLEOTIDE SEQUENCE</scope>
    <source>
        <strain evidence="3">HY135</strain>
    </source>
</reference>
<evidence type="ECO:0000259" key="1">
    <source>
        <dbReference type="SMART" id="SM00198"/>
    </source>
</evidence>
<gene>
    <name evidence="2" type="primary">Acey_s0151.g2841</name>
    <name evidence="2" type="synonym">ASP-s0151.g2841</name>
    <name evidence="2" type="ORF">Y032_0151g2841</name>
</gene>
<evidence type="ECO:0000313" key="2">
    <source>
        <dbReference type="EMBL" id="EYB96384.1"/>
    </source>
</evidence>
<feature type="domain" description="SCP" evidence="1">
    <location>
        <begin position="205"/>
        <end position="365"/>
    </location>
</feature>
<dbReference type="Gene3D" id="3.40.33.10">
    <property type="entry name" value="CAP"/>
    <property type="match status" value="2"/>
</dbReference>
<dbReference type="SUPFAM" id="SSF55797">
    <property type="entry name" value="PR-1-like"/>
    <property type="match status" value="2"/>
</dbReference>
<dbReference type="STRING" id="53326.A0A016T1C7"/>
<dbReference type="OrthoDB" id="5849517at2759"/>
<dbReference type="CDD" id="cd05380">
    <property type="entry name" value="CAP_euk"/>
    <property type="match status" value="2"/>
</dbReference>